<feature type="transmembrane region" description="Helical" evidence="6">
    <location>
        <begin position="470"/>
        <end position="490"/>
    </location>
</feature>
<keyword evidence="6" id="KW-1133">Transmembrane helix</keyword>
<keyword evidence="2 7" id="KW-0732">Signal</keyword>
<dbReference type="SMART" id="SM00181">
    <property type="entry name" value="EGF"/>
    <property type="match status" value="1"/>
</dbReference>
<proteinExistence type="predicted"/>
<keyword evidence="6" id="KW-0812">Transmembrane</keyword>
<dbReference type="InterPro" id="IPR051022">
    <property type="entry name" value="Notch_Cell-Fate_Det"/>
</dbReference>
<dbReference type="PANTHER" id="PTHR24049:SF22">
    <property type="entry name" value="DROSOPHILA CRUMBS HOMOLOG"/>
    <property type="match status" value="1"/>
</dbReference>
<evidence type="ECO:0000259" key="8">
    <source>
        <dbReference type="PROSITE" id="PS50026"/>
    </source>
</evidence>
<dbReference type="PROSITE" id="PS00022">
    <property type="entry name" value="EGF_1"/>
    <property type="match status" value="1"/>
</dbReference>
<name>A0A177B4D0_9BILA</name>
<protein>
    <recommendedName>
        <fullName evidence="8">EGF-like domain-containing protein</fullName>
    </recommendedName>
</protein>
<dbReference type="PROSITE" id="PS50026">
    <property type="entry name" value="EGF_3"/>
    <property type="match status" value="1"/>
</dbReference>
<accession>A0A177B4D0</accession>
<keyword evidence="10" id="KW-1185">Reference proteome</keyword>
<keyword evidence="1 5" id="KW-0245">EGF-like domain</keyword>
<evidence type="ECO:0000313" key="10">
    <source>
        <dbReference type="Proteomes" id="UP000078046"/>
    </source>
</evidence>
<comment type="caution">
    <text evidence="9">The sequence shown here is derived from an EMBL/GenBank/DDBJ whole genome shotgun (WGS) entry which is preliminary data.</text>
</comment>
<dbReference type="CDD" id="cd00054">
    <property type="entry name" value="EGF_CA"/>
    <property type="match status" value="1"/>
</dbReference>
<feature type="signal peptide" evidence="7">
    <location>
        <begin position="1"/>
        <end position="18"/>
    </location>
</feature>
<dbReference type="GO" id="GO:0032991">
    <property type="term" value="C:protein-containing complex"/>
    <property type="evidence" value="ECO:0007669"/>
    <property type="project" value="TreeGrafter"/>
</dbReference>
<dbReference type="GO" id="GO:0005886">
    <property type="term" value="C:plasma membrane"/>
    <property type="evidence" value="ECO:0007669"/>
    <property type="project" value="TreeGrafter"/>
</dbReference>
<dbReference type="SUPFAM" id="SSF57196">
    <property type="entry name" value="EGF/Laminin"/>
    <property type="match status" value="1"/>
</dbReference>
<evidence type="ECO:0000256" key="6">
    <source>
        <dbReference type="SAM" id="Phobius"/>
    </source>
</evidence>
<evidence type="ECO:0000256" key="7">
    <source>
        <dbReference type="SAM" id="SignalP"/>
    </source>
</evidence>
<keyword evidence="6" id="KW-0472">Membrane</keyword>
<evidence type="ECO:0000256" key="4">
    <source>
        <dbReference type="ARBA" id="ARBA00023157"/>
    </source>
</evidence>
<dbReference type="InterPro" id="IPR000742">
    <property type="entry name" value="EGF"/>
</dbReference>
<dbReference type="Proteomes" id="UP000078046">
    <property type="component" value="Unassembled WGS sequence"/>
</dbReference>
<evidence type="ECO:0000256" key="5">
    <source>
        <dbReference type="PROSITE-ProRule" id="PRU00076"/>
    </source>
</evidence>
<evidence type="ECO:0000313" key="9">
    <source>
        <dbReference type="EMBL" id="OAF69076.1"/>
    </source>
</evidence>
<comment type="caution">
    <text evidence="5">Lacks conserved residue(s) required for the propagation of feature annotation.</text>
</comment>
<dbReference type="EMBL" id="LWCA01000340">
    <property type="protein sequence ID" value="OAF69076.1"/>
    <property type="molecule type" value="Genomic_DNA"/>
</dbReference>
<feature type="domain" description="EGF-like" evidence="8">
    <location>
        <begin position="411"/>
        <end position="448"/>
    </location>
</feature>
<dbReference type="PANTHER" id="PTHR24049">
    <property type="entry name" value="CRUMBS FAMILY MEMBER"/>
    <property type="match status" value="1"/>
</dbReference>
<keyword evidence="3" id="KW-0677">Repeat</keyword>
<feature type="disulfide bond" evidence="5">
    <location>
        <begin position="438"/>
        <end position="447"/>
    </location>
</feature>
<dbReference type="GO" id="GO:0045197">
    <property type="term" value="P:establishment or maintenance of epithelial cell apical/basal polarity"/>
    <property type="evidence" value="ECO:0007669"/>
    <property type="project" value="TreeGrafter"/>
</dbReference>
<evidence type="ECO:0000256" key="2">
    <source>
        <dbReference type="ARBA" id="ARBA00022729"/>
    </source>
</evidence>
<sequence length="498" mass="58859">MINVISVIIFTSFLKVSCDINRKYLNHSIYNTTVVSSSVCFGEFIKGKWLSKVFLNENFYEYYTFSENYLFIYEKIKVVHLKHKLKCVKMEKIKKSNDSNDLLRLFFQNSIKYIQIYKNFILIQNENEIYIKVLSKFAEMQIQLSENIINYNDTIKKPLKYSYKYGNINATGDFYAFENANKTTYTDTINLTQYKIQQILKFQKKSFIIFKIQTSQITHYHYVCAKNIQIMKIHLWRIFALSLNDQKSKSRYRLGDKLSHDMRVGLSQTKPDMMNLFTIKNNKNLINYIISDDSSQIYYNIYQQESNQIIIKNLFNDQINQYLYTKENVLETICNFNVINKKKYDQNYYNKISWKGGFYSISSRSQNTVQCLGNYCSYHNPCKDQICINQIINGYKCKGHTKYNNTYTSWKTNVCTKDSCLFGGKCIQLKNETFTCQCEKGFTGNICQFYIIKSNKSSLTSQQKQNAICLVVSMVILNIFNIIIYVYSVYKYNASFKH</sequence>
<organism evidence="9 10">
    <name type="scientific">Intoshia linei</name>
    <dbReference type="NCBI Taxonomy" id="1819745"/>
    <lineage>
        <taxon>Eukaryota</taxon>
        <taxon>Metazoa</taxon>
        <taxon>Spiralia</taxon>
        <taxon>Lophotrochozoa</taxon>
        <taxon>Mesozoa</taxon>
        <taxon>Orthonectida</taxon>
        <taxon>Rhopaluridae</taxon>
        <taxon>Intoshia</taxon>
    </lineage>
</organism>
<dbReference type="OrthoDB" id="6152502at2759"/>
<reference evidence="9 10" key="1">
    <citation type="submission" date="2016-04" db="EMBL/GenBank/DDBJ databases">
        <title>The genome of Intoshia linei affirms orthonectids as highly simplified spiralians.</title>
        <authorList>
            <person name="Mikhailov K.V."/>
            <person name="Slusarev G.S."/>
            <person name="Nikitin M.A."/>
            <person name="Logacheva M.D."/>
            <person name="Penin A."/>
            <person name="Aleoshin V."/>
            <person name="Panchin Y.V."/>
        </authorList>
    </citation>
    <scope>NUCLEOTIDE SEQUENCE [LARGE SCALE GENOMIC DNA]</scope>
    <source>
        <strain evidence="9">Intl2013</strain>
        <tissue evidence="9">Whole animal</tissue>
    </source>
</reference>
<dbReference type="PROSITE" id="PS01186">
    <property type="entry name" value="EGF_2"/>
    <property type="match status" value="1"/>
</dbReference>
<dbReference type="Pfam" id="PF00008">
    <property type="entry name" value="EGF"/>
    <property type="match status" value="1"/>
</dbReference>
<gene>
    <name evidence="9" type="ORF">A3Q56_03169</name>
</gene>
<dbReference type="Gene3D" id="2.10.25.10">
    <property type="entry name" value="Laminin"/>
    <property type="match status" value="1"/>
</dbReference>
<dbReference type="GO" id="GO:0007157">
    <property type="term" value="P:heterophilic cell-cell adhesion via plasma membrane cell adhesion molecules"/>
    <property type="evidence" value="ECO:0007669"/>
    <property type="project" value="TreeGrafter"/>
</dbReference>
<evidence type="ECO:0000256" key="3">
    <source>
        <dbReference type="ARBA" id="ARBA00022737"/>
    </source>
</evidence>
<feature type="chain" id="PRO_5008056824" description="EGF-like domain-containing protein" evidence="7">
    <location>
        <begin position="19"/>
        <end position="498"/>
    </location>
</feature>
<evidence type="ECO:0000256" key="1">
    <source>
        <dbReference type="ARBA" id="ARBA00022536"/>
    </source>
</evidence>
<dbReference type="AlphaFoldDB" id="A0A177B4D0"/>
<keyword evidence="4 5" id="KW-1015">Disulfide bond</keyword>